<evidence type="ECO:0000313" key="1">
    <source>
        <dbReference type="EMBL" id="KAJ4436857.1"/>
    </source>
</evidence>
<dbReference type="PANTHER" id="PTHR47326">
    <property type="entry name" value="TRANSPOSABLE ELEMENT TC3 TRANSPOSASE-LIKE PROTEIN"/>
    <property type="match status" value="1"/>
</dbReference>
<sequence length="337" mass="38137">MKIDSEFSWRPGSFQLEDKHELHCELIQPLNFQRRSDIPYEWENCRVWGIQKPHRIIEHERDSPKVNVFCALSQRKLYGPFFFIEATVTGHSYLDMLEPQLRQDLDDDFIFQQDGAPPHFHNAVRAYLNTEMSDRWIGRAGIRDRCFMTWPPRSPDMTASAALIETKISAAAPAKDQISADFKYNKVVSNHASSCRLYGEDDEEMGGLLQTMLSQSDPPPPALLGMTCQEVESASGVIIDTILVTLEMRLTGFLEFGKDAATLSARGFDGSLSIFLNKGSDWLLTGEDKISVTTRRGYDLQDSLLMWTWCNRRYAHFVPKKGGQVPTSLVGDGTMGT</sequence>
<proteinExistence type="predicted"/>
<reference evidence="1 2" key="1">
    <citation type="journal article" date="2022" name="Allergy">
        <title>Genome assembly and annotation of Periplaneta americana reveal a comprehensive cockroach allergen profile.</title>
        <authorList>
            <person name="Wang L."/>
            <person name="Xiong Q."/>
            <person name="Saelim N."/>
            <person name="Wang L."/>
            <person name="Nong W."/>
            <person name="Wan A.T."/>
            <person name="Shi M."/>
            <person name="Liu X."/>
            <person name="Cao Q."/>
            <person name="Hui J.H.L."/>
            <person name="Sookrung N."/>
            <person name="Leung T.F."/>
            <person name="Tungtrongchitr A."/>
            <person name="Tsui S.K.W."/>
        </authorList>
    </citation>
    <scope>NUCLEOTIDE SEQUENCE [LARGE SCALE GENOMIC DNA]</scope>
    <source>
        <strain evidence="1">PWHHKU_190912</strain>
    </source>
</reference>
<protein>
    <submittedName>
        <fullName evidence="1">Uncharacterized protein</fullName>
    </submittedName>
</protein>
<dbReference type="Gene3D" id="3.30.420.10">
    <property type="entry name" value="Ribonuclease H-like superfamily/Ribonuclease H"/>
    <property type="match status" value="1"/>
</dbReference>
<organism evidence="1 2">
    <name type="scientific">Periplaneta americana</name>
    <name type="common">American cockroach</name>
    <name type="synonym">Blatta americana</name>
    <dbReference type="NCBI Taxonomy" id="6978"/>
    <lineage>
        <taxon>Eukaryota</taxon>
        <taxon>Metazoa</taxon>
        <taxon>Ecdysozoa</taxon>
        <taxon>Arthropoda</taxon>
        <taxon>Hexapoda</taxon>
        <taxon>Insecta</taxon>
        <taxon>Pterygota</taxon>
        <taxon>Neoptera</taxon>
        <taxon>Polyneoptera</taxon>
        <taxon>Dictyoptera</taxon>
        <taxon>Blattodea</taxon>
        <taxon>Blattoidea</taxon>
        <taxon>Blattidae</taxon>
        <taxon>Blattinae</taxon>
        <taxon>Periplaneta</taxon>
    </lineage>
</organism>
<dbReference type="EMBL" id="JAJSOF020000021">
    <property type="protein sequence ID" value="KAJ4436857.1"/>
    <property type="molecule type" value="Genomic_DNA"/>
</dbReference>
<comment type="caution">
    <text evidence="1">The sequence shown here is derived from an EMBL/GenBank/DDBJ whole genome shotgun (WGS) entry which is preliminary data.</text>
</comment>
<evidence type="ECO:0000313" key="2">
    <source>
        <dbReference type="Proteomes" id="UP001148838"/>
    </source>
</evidence>
<dbReference type="InterPro" id="IPR036397">
    <property type="entry name" value="RNaseH_sf"/>
</dbReference>
<name>A0ABQ8SRN0_PERAM</name>
<accession>A0ABQ8SRN0</accession>
<gene>
    <name evidence="1" type="ORF">ANN_16989</name>
</gene>
<dbReference type="Proteomes" id="UP001148838">
    <property type="component" value="Unassembled WGS sequence"/>
</dbReference>
<dbReference type="PANTHER" id="PTHR47326:SF1">
    <property type="entry name" value="HTH PSQ-TYPE DOMAIN-CONTAINING PROTEIN"/>
    <property type="match status" value="1"/>
</dbReference>
<keyword evidence="2" id="KW-1185">Reference proteome</keyword>